<dbReference type="Pfam" id="PF13519">
    <property type="entry name" value="VWA_2"/>
    <property type="match status" value="1"/>
</dbReference>
<dbReference type="STRING" id="1148509.SAMN05216222_2852"/>
<accession>A0A1H1WT84</accession>
<feature type="domain" description="VWFA" evidence="3">
    <location>
        <begin position="278"/>
        <end position="445"/>
    </location>
</feature>
<dbReference type="Proteomes" id="UP000198481">
    <property type="component" value="Chromosome I"/>
</dbReference>
<gene>
    <name evidence="4" type="ORF">SAMN05216222_2852</name>
</gene>
<organism evidence="4 5">
    <name type="scientific">Pseudomonas prosekii</name>
    <dbReference type="NCBI Taxonomy" id="1148509"/>
    <lineage>
        <taxon>Bacteria</taxon>
        <taxon>Pseudomonadati</taxon>
        <taxon>Pseudomonadota</taxon>
        <taxon>Gammaproteobacteria</taxon>
        <taxon>Pseudomonadales</taxon>
        <taxon>Pseudomonadaceae</taxon>
        <taxon>Pseudomonas</taxon>
    </lineage>
</organism>
<dbReference type="SUPFAM" id="SSF53300">
    <property type="entry name" value="vWA-like"/>
    <property type="match status" value="1"/>
</dbReference>
<dbReference type="Gene3D" id="3.40.50.410">
    <property type="entry name" value="von Willebrand factor, type A domain"/>
    <property type="match status" value="1"/>
</dbReference>
<evidence type="ECO:0000256" key="2">
    <source>
        <dbReference type="SAM" id="Phobius"/>
    </source>
</evidence>
<dbReference type="PROSITE" id="PS50234">
    <property type="entry name" value="VWFA"/>
    <property type="match status" value="1"/>
</dbReference>
<feature type="transmembrane region" description="Helical" evidence="2">
    <location>
        <begin position="161"/>
        <end position="183"/>
    </location>
</feature>
<evidence type="ECO:0000256" key="1">
    <source>
        <dbReference type="SAM" id="MobiDB-lite"/>
    </source>
</evidence>
<sequence>MQRVIRDAQATPEGMSALQAKVALIQKHFPPNVASLFAIPRMGSGDVLEWWTELGGQPTPYAELNEDAQRRLLQTWDARQASLELLADELQKRGQPSVADELRSLLGAPELDKLYSLNGEPLAVRWNQRPPRPIPPPVIAVAPVIAPVVAPVVARQSRLGWWVAAALLALLLLLLALWLYWFLHREPVVPIVPVAPVAPVVVPVAPVVTPVEPVPEPVVEPVPEPEPEPQPVPEPEPIPVPAPKPVPPPKPVVVAPPPAPTLDNFACRKKSPDTKIPQFVVVLDTSGSMDMNIKSVKADEDWFFSNEYNRYLDANRTMQIFAKPTRMDVAKDSLAGMINGLDPKIDTRLITYEGCNSTPDQGVFKFGDRQRLINGIRGLRPNDGTPLADSLAKAASTVDGRNNDAVIVMFVDGEDNCQKDVCAVSRQIAQNQPRLRVNVVNIGTGGPSRCIAENTGGRVYSSNNAAELGKQLKLASKEVASNAKCD</sequence>
<evidence type="ECO:0000259" key="3">
    <source>
        <dbReference type="PROSITE" id="PS50234"/>
    </source>
</evidence>
<dbReference type="InterPro" id="IPR002035">
    <property type="entry name" value="VWF_A"/>
</dbReference>
<protein>
    <submittedName>
        <fullName evidence="4">von Willebrand factor type A domain-containing protein</fullName>
    </submittedName>
</protein>
<keyword evidence="2" id="KW-1133">Transmembrane helix</keyword>
<feature type="region of interest" description="Disordered" evidence="1">
    <location>
        <begin position="218"/>
        <end position="244"/>
    </location>
</feature>
<name>A0A1H1WT84_9PSED</name>
<dbReference type="AlphaFoldDB" id="A0A1H1WT84"/>
<evidence type="ECO:0000313" key="4">
    <source>
        <dbReference type="EMBL" id="SDT00478.1"/>
    </source>
</evidence>
<evidence type="ECO:0000313" key="5">
    <source>
        <dbReference type="Proteomes" id="UP000198481"/>
    </source>
</evidence>
<dbReference type="SMART" id="SM00327">
    <property type="entry name" value="VWA"/>
    <property type="match status" value="1"/>
</dbReference>
<keyword evidence="2" id="KW-0472">Membrane</keyword>
<proteinExistence type="predicted"/>
<reference evidence="4 5" key="1">
    <citation type="submission" date="2016-10" db="EMBL/GenBank/DDBJ databases">
        <authorList>
            <person name="de Groot N.N."/>
        </authorList>
    </citation>
    <scope>NUCLEOTIDE SEQUENCE [LARGE SCALE GENOMIC DNA]</scope>
    <source>
        <strain evidence="4 5">LMG 26867</strain>
    </source>
</reference>
<dbReference type="InterPro" id="IPR036465">
    <property type="entry name" value="vWFA_dom_sf"/>
</dbReference>
<keyword evidence="2" id="KW-0812">Transmembrane</keyword>
<dbReference type="RefSeq" id="WP_092276255.1">
    <property type="nucleotide sequence ID" value="NZ_LT629762.1"/>
</dbReference>
<dbReference type="EMBL" id="LT629762">
    <property type="protein sequence ID" value="SDT00478.1"/>
    <property type="molecule type" value="Genomic_DNA"/>
</dbReference>